<evidence type="ECO:0000313" key="1">
    <source>
        <dbReference type="EMBL" id="MEJ8639438.1"/>
    </source>
</evidence>
<accession>A0ACC6Q6T7</accession>
<name>A0ACC6Q6T7_9ACTN</name>
<sequence>MTTVEETIDVGVPVRTAYNQWTQFKSFPRFMSTVKSVEQVRPTLTRWVVGLGPVRHEFDAEIVEQLPDSHVAWQSLGRGFSHQGEVSFRATAPGRTTVVVRIHAEPEKAARLHARASGFTRRVLRSELGHFKEFIEGLGQEGGAWRGIIRNGRVEPMEPEPPRSRVPHWPVG</sequence>
<keyword evidence="2" id="KW-1185">Reference proteome</keyword>
<proteinExistence type="predicted"/>
<dbReference type="Proteomes" id="UP001377168">
    <property type="component" value="Unassembled WGS sequence"/>
</dbReference>
<dbReference type="EMBL" id="JBBKAJ010000022">
    <property type="protein sequence ID" value="MEJ8639438.1"/>
    <property type="molecule type" value="Genomic_DNA"/>
</dbReference>
<evidence type="ECO:0000313" key="2">
    <source>
        <dbReference type="Proteomes" id="UP001377168"/>
    </source>
</evidence>
<organism evidence="1 2">
    <name type="scientific">Streptomyces achmelvichensis</name>
    <dbReference type="NCBI Taxonomy" id="3134111"/>
    <lineage>
        <taxon>Bacteria</taxon>
        <taxon>Bacillati</taxon>
        <taxon>Actinomycetota</taxon>
        <taxon>Actinomycetes</taxon>
        <taxon>Kitasatosporales</taxon>
        <taxon>Streptomycetaceae</taxon>
        <taxon>Streptomyces</taxon>
    </lineage>
</organism>
<reference evidence="1" key="1">
    <citation type="submission" date="2024-03" db="EMBL/GenBank/DDBJ databases">
        <title>Novel Streptomyces species of biotechnological and ecological value are a feature of Machair soil.</title>
        <authorList>
            <person name="Prole J.R."/>
            <person name="Goodfellow M."/>
            <person name="Allenby N."/>
            <person name="Ward A.C."/>
        </authorList>
    </citation>
    <scope>NUCLEOTIDE SEQUENCE</scope>
    <source>
        <strain evidence="1">MS2.AVA.5</strain>
    </source>
</reference>
<gene>
    <name evidence="1" type="ORF">WKI67_39460</name>
</gene>
<protein>
    <submittedName>
        <fullName evidence="1">SRPBCC family protein</fullName>
    </submittedName>
</protein>
<comment type="caution">
    <text evidence="1">The sequence shown here is derived from an EMBL/GenBank/DDBJ whole genome shotgun (WGS) entry which is preliminary data.</text>
</comment>